<gene>
    <name evidence="12" type="ORF">SAMN05216323_10785</name>
</gene>
<dbReference type="GO" id="GO:0005829">
    <property type="term" value="C:cytosol"/>
    <property type="evidence" value="ECO:0007669"/>
    <property type="project" value="TreeGrafter"/>
</dbReference>
<dbReference type="InterPro" id="IPR024086">
    <property type="entry name" value="GlmM_arc-type"/>
</dbReference>
<organism evidence="12 13">
    <name type="scientific">Williamwhitmania taraxaci</name>
    <dbReference type="NCBI Taxonomy" id="1640674"/>
    <lineage>
        <taxon>Bacteria</taxon>
        <taxon>Pseudomonadati</taxon>
        <taxon>Bacteroidota</taxon>
        <taxon>Bacteroidia</taxon>
        <taxon>Bacteroidales</taxon>
        <taxon>Williamwhitmaniaceae</taxon>
        <taxon>Williamwhitmania</taxon>
    </lineage>
</organism>
<protein>
    <submittedName>
        <fullName evidence="12">Phosphomannomutase</fullName>
    </submittedName>
</protein>
<dbReference type="GO" id="GO:0005975">
    <property type="term" value="P:carbohydrate metabolic process"/>
    <property type="evidence" value="ECO:0007669"/>
    <property type="project" value="InterPro"/>
</dbReference>
<reference evidence="12 13" key="1">
    <citation type="submission" date="2016-09" db="EMBL/GenBank/DDBJ databases">
        <authorList>
            <person name="Capua I."/>
            <person name="De Benedictis P."/>
            <person name="Joannis T."/>
            <person name="Lombin L.H."/>
            <person name="Cattoli G."/>
        </authorList>
    </citation>
    <scope>NUCLEOTIDE SEQUENCE [LARGE SCALE GENOMIC DNA]</scope>
    <source>
        <strain evidence="12 13">A7P-90m</strain>
    </source>
</reference>
<comment type="cofactor">
    <cofactor evidence="1">
        <name>Mg(2+)</name>
        <dbReference type="ChEBI" id="CHEBI:18420"/>
    </cofactor>
</comment>
<keyword evidence="6" id="KW-0413">Isomerase</keyword>
<evidence type="ECO:0000259" key="9">
    <source>
        <dbReference type="Pfam" id="PF02878"/>
    </source>
</evidence>
<evidence type="ECO:0000256" key="4">
    <source>
        <dbReference type="ARBA" id="ARBA00022723"/>
    </source>
</evidence>
<keyword evidence="5 7" id="KW-0460">Magnesium</keyword>
<accession>A0A1G6RR14</accession>
<dbReference type="InterPro" id="IPR036900">
    <property type="entry name" value="A-D-PHexomutase_C_sf"/>
</dbReference>
<feature type="domain" description="Alpha-D-phosphohexomutase alpha/beta/alpha" evidence="9">
    <location>
        <begin position="8"/>
        <end position="142"/>
    </location>
</feature>
<dbReference type="NCBIfam" id="TIGR03990">
    <property type="entry name" value="Arch_GlmM"/>
    <property type="match status" value="1"/>
</dbReference>
<evidence type="ECO:0000256" key="1">
    <source>
        <dbReference type="ARBA" id="ARBA00001946"/>
    </source>
</evidence>
<dbReference type="GO" id="GO:0009252">
    <property type="term" value="P:peptidoglycan biosynthetic process"/>
    <property type="evidence" value="ECO:0007669"/>
    <property type="project" value="TreeGrafter"/>
</dbReference>
<feature type="domain" description="Alpha-D-phosphohexomutase alpha/beta/alpha" evidence="11">
    <location>
        <begin position="270"/>
        <end position="373"/>
    </location>
</feature>
<dbReference type="InterPro" id="IPR005844">
    <property type="entry name" value="A-D-PHexomutase_a/b/a-I"/>
</dbReference>
<name>A0A1G6RR14_9BACT</name>
<feature type="domain" description="Alpha-D-phosphohexomutase C-terminal" evidence="8">
    <location>
        <begin position="400"/>
        <end position="452"/>
    </location>
</feature>
<evidence type="ECO:0000259" key="10">
    <source>
        <dbReference type="Pfam" id="PF02879"/>
    </source>
</evidence>
<dbReference type="SUPFAM" id="SSF53738">
    <property type="entry name" value="Phosphoglucomutase, first 3 domains"/>
    <property type="match status" value="3"/>
</dbReference>
<dbReference type="SUPFAM" id="SSF55957">
    <property type="entry name" value="Phosphoglucomutase, C-terminal domain"/>
    <property type="match status" value="1"/>
</dbReference>
<evidence type="ECO:0000256" key="5">
    <source>
        <dbReference type="ARBA" id="ARBA00022842"/>
    </source>
</evidence>
<dbReference type="Proteomes" id="UP000199452">
    <property type="component" value="Unassembled WGS sequence"/>
</dbReference>
<dbReference type="PROSITE" id="PS00710">
    <property type="entry name" value="PGM_PMM"/>
    <property type="match status" value="1"/>
</dbReference>
<dbReference type="OrthoDB" id="9806956at2"/>
<proteinExistence type="inferred from homology"/>
<evidence type="ECO:0000313" key="13">
    <source>
        <dbReference type="Proteomes" id="UP000199452"/>
    </source>
</evidence>
<keyword evidence="4 7" id="KW-0479">Metal-binding</keyword>
<dbReference type="GO" id="GO:0004615">
    <property type="term" value="F:phosphomannomutase activity"/>
    <property type="evidence" value="ECO:0007669"/>
    <property type="project" value="TreeGrafter"/>
</dbReference>
<dbReference type="Gene3D" id="3.30.310.50">
    <property type="entry name" value="Alpha-D-phosphohexomutase, C-terminal domain"/>
    <property type="match status" value="1"/>
</dbReference>
<evidence type="ECO:0000256" key="3">
    <source>
        <dbReference type="ARBA" id="ARBA00022553"/>
    </source>
</evidence>
<dbReference type="RefSeq" id="WP_092440525.1">
    <property type="nucleotide sequence ID" value="NZ_FMYP01000078.1"/>
</dbReference>
<dbReference type="InterPro" id="IPR005843">
    <property type="entry name" value="A-D-PHexomutase_C"/>
</dbReference>
<feature type="domain" description="Alpha-D-phosphohexomutase alpha/beta/alpha" evidence="10">
    <location>
        <begin position="172"/>
        <end position="263"/>
    </location>
</feature>
<dbReference type="InterPro" id="IPR005846">
    <property type="entry name" value="A-D-PHexomutase_a/b/a-III"/>
</dbReference>
<dbReference type="GO" id="GO:0000287">
    <property type="term" value="F:magnesium ion binding"/>
    <property type="evidence" value="ECO:0007669"/>
    <property type="project" value="InterPro"/>
</dbReference>
<keyword evidence="3" id="KW-0597">Phosphoprotein</keyword>
<sequence>MTLIKSISGIRGTIGGDPGNGLTPLDVVKFTAAYSGWLREKCGKQKPVVAVGRDARVSGEMVDRLVVGTLMGCGVNVIALGLATTPTVEVAVMHYKADGGLILTASHNPGQWNALKLLNSFGEFLTDADGKKVLEIAESGKFPFVEVENLGKVIVEKSFNKEHIDMVLAMRLVDKEAIRKAKFKVVVDAVNSVGGLVIPALLRELGVEVVEIYCEPNGLFPHNPEPLPENLTVISAEVVKHKAHLGIVVDPDVDRLALVCEDGTMFGEEYTLVAVANYVLSKVKGNTVSNLSSSQALRDVTMSKGGRYFAAAVGEVNVVAAMKEHNAVIGGEGNGGVIYPELHYGRDALVGVALFLTHLAHQGVSCSELRKSYPVYHMSKNKIQLPEGFDVDGLLVKAKAFFSDKKVLDIDGIKVDFGQEWVHMRKSNTEPIIRIYSESNTPENAEKIAVDAINVLKKLAGI</sequence>
<dbReference type="Pfam" id="PF02878">
    <property type="entry name" value="PGM_PMM_I"/>
    <property type="match status" value="1"/>
</dbReference>
<dbReference type="InterPro" id="IPR016055">
    <property type="entry name" value="A-D-PHexomutase_a/b/a-I/II/III"/>
</dbReference>
<dbReference type="GO" id="GO:0006048">
    <property type="term" value="P:UDP-N-acetylglucosamine biosynthetic process"/>
    <property type="evidence" value="ECO:0007669"/>
    <property type="project" value="TreeGrafter"/>
</dbReference>
<dbReference type="AlphaFoldDB" id="A0A1G6RR14"/>
<evidence type="ECO:0000256" key="7">
    <source>
        <dbReference type="RuleBase" id="RU004326"/>
    </source>
</evidence>
<dbReference type="Pfam" id="PF00408">
    <property type="entry name" value="PGM_PMM_IV"/>
    <property type="match status" value="1"/>
</dbReference>
<evidence type="ECO:0000256" key="2">
    <source>
        <dbReference type="ARBA" id="ARBA00010231"/>
    </source>
</evidence>
<dbReference type="InterPro" id="IPR016066">
    <property type="entry name" value="A-D-PHexomutase_CS"/>
</dbReference>
<dbReference type="Gene3D" id="3.40.120.10">
    <property type="entry name" value="Alpha-D-Glucose-1,6-Bisphosphate, subunit A, domain 3"/>
    <property type="match status" value="3"/>
</dbReference>
<dbReference type="Pfam" id="PF02880">
    <property type="entry name" value="PGM_PMM_III"/>
    <property type="match status" value="1"/>
</dbReference>
<evidence type="ECO:0000313" key="12">
    <source>
        <dbReference type="EMBL" id="SDD06417.1"/>
    </source>
</evidence>
<dbReference type="InterPro" id="IPR005845">
    <property type="entry name" value="A-D-PHexomutase_a/b/a-II"/>
</dbReference>
<evidence type="ECO:0000259" key="11">
    <source>
        <dbReference type="Pfam" id="PF02880"/>
    </source>
</evidence>
<keyword evidence="13" id="KW-1185">Reference proteome</keyword>
<dbReference type="EMBL" id="FMYP01000078">
    <property type="protein sequence ID" value="SDD06417.1"/>
    <property type="molecule type" value="Genomic_DNA"/>
</dbReference>
<dbReference type="PRINTS" id="PR00509">
    <property type="entry name" value="PGMPMM"/>
</dbReference>
<comment type="similarity">
    <text evidence="2 7">Belongs to the phosphohexose mutase family.</text>
</comment>
<evidence type="ECO:0000259" key="8">
    <source>
        <dbReference type="Pfam" id="PF00408"/>
    </source>
</evidence>
<dbReference type="PANTHER" id="PTHR42946">
    <property type="entry name" value="PHOSPHOHEXOSE MUTASE"/>
    <property type="match status" value="1"/>
</dbReference>
<dbReference type="InterPro" id="IPR050060">
    <property type="entry name" value="Phosphoglucosamine_mutase"/>
</dbReference>
<dbReference type="STRING" id="1640674.SAMN05216323_10785"/>
<dbReference type="PANTHER" id="PTHR42946:SF1">
    <property type="entry name" value="PHOSPHOGLUCOMUTASE (ALPHA-D-GLUCOSE-1,6-BISPHOSPHATE-DEPENDENT)"/>
    <property type="match status" value="1"/>
</dbReference>
<dbReference type="InterPro" id="IPR005841">
    <property type="entry name" value="Alpha-D-phosphohexomutase_SF"/>
</dbReference>
<dbReference type="Pfam" id="PF02879">
    <property type="entry name" value="PGM_PMM_II"/>
    <property type="match status" value="1"/>
</dbReference>
<dbReference type="GO" id="GO:0008966">
    <property type="term" value="F:phosphoglucosamine mutase activity"/>
    <property type="evidence" value="ECO:0007669"/>
    <property type="project" value="InterPro"/>
</dbReference>
<evidence type="ECO:0000256" key="6">
    <source>
        <dbReference type="ARBA" id="ARBA00023235"/>
    </source>
</evidence>